<gene>
    <name evidence="9" type="primary">ccmA</name>
    <name evidence="9" type="ORF">E2A64_00775</name>
</gene>
<dbReference type="PROSITE" id="PS50893">
    <property type="entry name" value="ABC_TRANSPORTER_2"/>
    <property type="match status" value="1"/>
</dbReference>
<dbReference type="InterPro" id="IPR003439">
    <property type="entry name" value="ABC_transporter-like_ATP-bd"/>
</dbReference>
<keyword evidence="5 9" id="KW-0067">ATP-binding</keyword>
<dbReference type="GO" id="GO:0016887">
    <property type="term" value="F:ATP hydrolysis activity"/>
    <property type="evidence" value="ECO:0007669"/>
    <property type="project" value="InterPro"/>
</dbReference>
<evidence type="ECO:0000256" key="3">
    <source>
        <dbReference type="ARBA" id="ARBA00022741"/>
    </source>
</evidence>
<dbReference type="GO" id="GO:0005524">
    <property type="term" value="F:ATP binding"/>
    <property type="evidence" value="ECO:0007669"/>
    <property type="project" value="UniProtKB-KW"/>
</dbReference>
<evidence type="ECO:0000313" key="9">
    <source>
        <dbReference type="EMBL" id="TDH39361.1"/>
    </source>
</evidence>
<dbReference type="AlphaFoldDB" id="A0A4R5PRV6"/>
<accession>A0A4R5PRV6</accession>
<evidence type="ECO:0000256" key="6">
    <source>
        <dbReference type="ARBA" id="ARBA00022967"/>
    </source>
</evidence>
<keyword evidence="10" id="KW-1185">Reference proteome</keyword>
<keyword evidence="2" id="KW-0813">Transport</keyword>
<proteinExistence type="inferred from homology"/>
<sequence>MRAEADRMAGRRGANLLFSEVSFRLCSGEGLTITGPNGVGKSTLLRIIAGLLPAEAGTFAVRDDAGTSVPVLDAVHYLGHRNAMKRELTVSENLAFWKSFQANETAEGLSVPDAISAVELDGIGHLPFGYLSAGQQRRIALARLLVTARPLWILDEPTAALDRRSDKLFGSLASGHLANGGMMIAATHLPLDIPGVGNLEIAPAAIGSETGAEGWI</sequence>
<dbReference type="RefSeq" id="WP_133284191.1">
    <property type="nucleotide sequence ID" value="NZ_SMSI01000001.1"/>
</dbReference>
<evidence type="ECO:0000259" key="8">
    <source>
        <dbReference type="PROSITE" id="PS50893"/>
    </source>
</evidence>
<comment type="caution">
    <text evidence="9">The sequence shown here is derived from an EMBL/GenBank/DDBJ whole genome shotgun (WGS) entry which is preliminary data.</text>
</comment>
<keyword evidence="4" id="KW-0201">Cytochrome c-type biogenesis</keyword>
<evidence type="ECO:0000256" key="4">
    <source>
        <dbReference type="ARBA" id="ARBA00022748"/>
    </source>
</evidence>
<dbReference type="OrthoDB" id="9800654at2"/>
<name>A0A4R5PRV6_9HYPH</name>
<evidence type="ECO:0000256" key="7">
    <source>
        <dbReference type="ARBA" id="ARBA00023136"/>
    </source>
</evidence>
<evidence type="ECO:0000256" key="2">
    <source>
        <dbReference type="ARBA" id="ARBA00022448"/>
    </source>
</evidence>
<dbReference type="InterPro" id="IPR017871">
    <property type="entry name" value="ABC_transporter-like_CS"/>
</dbReference>
<dbReference type="PROSITE" id="PS00211">
    <property type="entry name" value="ABC_TRANSPORTER_1"/>
    <property type="match status" value="1"/>
</dbReference>
<comment type="similarity">
    <text evidence="1">Belongs to the ABC transporter superfamily.</text>
</comment>
<dbReference type="PANTHER" id="PTHR43499:SF1">
    <property type="entry name" value="ABC TRANSPORTER I FAMILY MEMBER 1"/>
    <property type="match status" value="1"/>
</dbReference>
<dbReference type="SUPFAM" id="SSF52540">
    <property type="entry name" value="P-loop containing nucleoside triphosphate hydrolases"/>
    <property type="match status" value="1"/>
</dbReference>
<keyword evidence="3" id="KW-0547">Nucleotide-binding</keyword>
<evidence type="ECO:0000313" key="10">
    <source>
        <dbReference type="Proteomes" id="UP000295131"/>
    </source>
</evidence>
<dbReference type="PANTHER" id="PTHR43499">
    <property type="entry name" value="ABC TRANSPORTER I FAMILY MEMBER 1"/>
    <property type="match status" value="1"/>
</dbReference>
<dbReference type="SMART" id="SM00382">
    <property type="entry name" value="AAA"/>
    <property type="match status" value="1"/>
</dbReference>
<feature type="domain" description="ABC transporter" evidence="8">
    <location>
        <begin position="1"/>
        <end position="215"/>
    </location>
</feature>
<protein>
    <submittedName>
        <fullName evidence="9">Heme ABC exporter ATP-binding protein CcmA</fullName>
    </submittedName>
</protein>
<evidence type="ECO:0000256" key="1">
    <source>
        <dbReference type="ARBA" id="ARBA00005417"/>
    </source>
</evidence>
<dbReference type="NCBIfam" id="TIGR01189">
    <property type="entry name" value="ccmA"/>
    <property type="match status" value="1"/>
</dbReference>
<dbReference type="InterPro" id="IPR005895">
    <property type="entry name" value="ABC_transptr_haem_export_CcmA"/>
</dbReference>
<dbReference type="EMBL" id="SMSI01000001">
    <property type="protein sequence ID" value="TDH39361.1"/>
    <property type="molecule type" value="Genomic_DNA"/>
</dbReference>
<dbReference type="Gene3D" id="3.40.50.300">
    <property type="entry name" value="P-loop containing nucleotide triphosphate hydrolases"/>
    <property type="match status" value="1"/>
</dbReference>
<dbReference type="Proteomes" id="UP000295131">
    <property type="component" value="Unassembled WGS sequence"/>
</dbReference>
<dbReference type="GO" id="GO:0017004">
    <property type="term" value="P:cytochrome complex assembly"/>
    <property type="evidence" value="ECO:0007669"/>
    <property type="project" value="UniProtKB-KW"/>
</dbReference>
<dbReference type="InterPro" id="IPR027417">
    <property type="entry name" value="P-loop_NTPase"/>
</dbReference>
<reference evidence="9 10" key="1">
    <citation type="journal article" date="2013" name="Int. J. Syst. Evol. Microbiol.">
        <title>Hoeflea suaedae sp. nov., an endophytic bacterium isolated from the root of the halophyte Suaeda maritima.</title>
        <authorList>
            <person name="Chung E.J."/>
            <person name="Park J.A."/>
            <person name="Pramanik P."/>
            <person name="Bibi F."/>
            <person name="Jeon C.O."/>
            <person name="Chung Y.R."/>
        </authorList>
    </citation>
    <scope>NUCLEOTIDE SEQUENCE [LARGE SCALE GENOMIC DNA]</scope>
    <source>
        <strain evidence="9 10">YC6898</strain>
    </source>
</reference>
<evidence type="ECO:0000256" key="5">
    <source>
        <dbReference type="ARBA" id="ARBA00022840"/>
    </source>
</evidence>
<keyword evidence="6" id="KW-1278">Translocase</keyword>
<dbReference type="GO" id="GO:0022857">
    <property type="term" value="F:transmembrane transporter activity"/>
    <property type="evidence" value="ECO:0007669"/>
    <property type="project" value="InterPro"/>
</dbReference>
<dbReference type="Pfam" id="PF00005">
    <property type="entry name" value="ABC_tran"/>
    <property type="match status" value="1"/>
</dbReference>
<keyword evidence="7" id="KW-0472">Membrane</keyword>
<dbReference type="InterPro" id="IPR003593">
    <property type="entry name" value="AAA+_ATPase"/>
</dbReference>
<organism evidence="9 10">
    <name type="scientific">Pseudohoeflea suaedae</name>
    <dbReference type="NCBI Taxonomy" id="877384"/>
    <lineage>
        <taxon>Bacteria</taxon>
        <taxon>Pseudomonadati</taxon>
        <taxon>Pseudomonadota</taxon>
        <taxon>Alphaproteobacteria</taxon>
        <taxon>Hyphomicrobiales</taxon>
        <taxon>Rhizobiaceae</taxon>
        <taxon>Pseudohoeflea</taxon>
    </lineage>
</organism>